<proteinExistence type="predicted"/>
<keyword evidence="2" id="KW-0732">Signal</keyword>
<evidence type="ECO:0000313" key="3">
    <source>
        <dbReference type="EMBL" id="KAK2601685.1"/>
    </source>
</evidence>
<dbReference type="EMBL" id="JASWJB010000072">
    <property type="protein sequence ID" value="KAK2601685.1"/>
    <property type="molecule type" value="Genomic_DNA"/>
</dbReference>
<evidence type="ECO:0000256" key="1">
    <source>
        <dbReference type="SAM" id="MobiDB-lite"/>
    </source>
</evidence>
<protein>
    <submittedName>
        <fullName evidence="3">Uncharacterized protein</fullName>
    </submittedName>
</protein>
<dbReference type="AlphaFoldDB" id="A0AAJ0CT77"/>
<sequence>MKTSILLSAIAAIQLTSAGVITPTNGPTRKPCAVAASKHCQPCQQSSTCWLTAKDNPGFPTGVCQSDMNTLTCYNGKCVFSDSDNGCGTIDDGDIDAPTARDPPANQPEFNGNAGSSGGDVSQLVDGMESGGLAGDWLGGESNEGSYFKVRV</sequence>
<feature type="signal peptide" evidence="2">
    <location>
        <begin position="1"/>
        <end position="18"/>
    </location>
</feature>
<organism evidence="3 4">
    <name type="scientific">Conoideocrella luteorostrata</name>
    <dbReference type="NCBI Taxonomy" id="1105319"/>
    <lineage>
        <taxon>Eukaryota</taxon>
        <taxon>Fungi</taxon>
        <taxon>Dikarya</taxon>
        <taxon>Ascomycota</taxon>
        <taxon>Pezizomycotina</taxon>
        <taxon>Sordariomycetes</taxon>
        <taxon>Hypocreomycetidae</taxon>
        <taxon>Hypocreales</taxon>
        <taxon>Clavicipitaceae</taxon>
        <taxon>Conoideocrella</taxon>
    </lineage>
</organism>
<feature type="chain" id="PRO_5042485096" evidence="2">
    <location>
        <begin position="19"/>
        <end position="152"/>
    </location>
</feature>
<comment type="caution">
    <text evidence="3">The sequence shown here is derived from an EMBL/GenBank/DDBJ whole genome shotgun (WGS) entry which is preliminary data.</text>
</comment>
<name>A0AAJ0CT77_9HYPO</name>
<gene>
    <name evidence="3" type="ORF">QQS21_004760</name>
</gene>
<accession>A0AAJ0CT77</accession>
<evidence type="ECO:0000256" key="2">
    <source>
        <dbReference type="SAM" id="SignalP"/>
    </source>
</evidence>
<feature type="region of interest" description="Disordered" evidence="1">
    <location>
        <begin position="91"/>
        <end position="137"/>
    </location>
</feature>
<dbReference type="Proteomes" id="UP001251528">
    <property type="component" value="Unassembled WGS sequence"/>
</dbReference>
<evidence type="ECO:0000313" key="4">
    <source>
        <dbReference type="Proteomes" id="UP001251528"/>
    </source>
</evidence>
<reference evidence="3" key="1">
    <citation type="submission" date="2023-06" db="EMBL/GenBank/DDBJ databases">
        <title>Conoideocrella luteorostrata (Hypocreales: Clavicipitaceae), a potential biocontrol fungus for elongate hemlock scale in United States Christmas tree production areas.</title>
        <authorList>
            <person name="Barrett H."/>
            <person name="Lovett B."/>
            <person name="Macias A.M."/>
            <person name="Stajich J.E."/>
            <person name="Kasson M.T."/>
        </authorList>
    </citation>
    <scope>NUCLEOTIDE SEQUENCE</scope>
    <source>
        <strain evidence="3">ARSEF 14590</strain>
    </source>
</reference>
<keyword evidence="4" id="KW-1185">Reference proteome</keyword>